<feature type="coiled-coil region" evidence="1">
    <location>
        <begin position="67"/>
        <end position="97"/>
    </location>
</feature>
<evidence type="ECO:0000313" key="3">
    <source>
        <dbReference type="EMBL" id="RXH86214.1"/>
    </source>
</evidence>
<comment type="caution">
    <text evidence="3">The sequence shown here is derived from an EMBL/GenBank/DDBJ whole genome shotgun (WGS) entry which is preliminary data.</text>
</comment>
<gene>
    <name evidence="3" type="ORF">DVH24_017267</name>
</gene>
<dbReference type="Proteomes" id="UP000290289">
    <property type="component" value="Chromosome 10"/>
</dbReference>
<organism evidence="3 4">
    <name type="scientific">Malus domestica</name>
    <name type="common">Apple</name>
    <name type="synonym">Pyrus malus</name>
    <dbReference type="NCBI Taxonomy" id="3750"/>
    <lineage>
        <taxon>Eukaryota</taxon>
        <taxon>Viridiplantae</taxon>
        <taxon>Streptophyta</taxon>
        <taxon>Embryophyta</taxon>
        <taxon>Tracheophyta</taxon>
        <taxon>Spermatophyta</taxon>
        <taxon>Magnoliopsida</taxon>
        <taxon>eudicotyledons</taxon>
        <taxon>Gunneridae</taxon>
        <taxon>Pentapetalae</taxon>
        <taxon>rosids</taxon>
        <taxon>fabids</taxon>
        <taxon>Rosales</taxon>
        <taxon>Rosaceae</taxon>
        <taxon>Amygdaloideae</taxon>
        <taxon>Maleae</taxon>
        <taxon>Malus</taxon>
    </lineage>
</organism>
<dbReference type="EMBL" id="RDQH01000336">
    <property type="protein sequence ID" value="RXH86214.1"/>
    <property type="molecule type" value="Genomic_DNA"/>
</dbReference>
<dbReference type="AlphaFoldDB" id="A0A498IVR6"/>
<feature type="transmembrane region" description="Helical" evidence="2">
    <location>
        <begin position="6"/>
        <end position="25"/>
    </location>
</feature>
<keyword evidence="2" id="KW-1133">Transmembrane helix</keyword>
<keyword evidence="1" id="KW-0175">Coiled coil</keyword>
<sequence>MTNSVHLIPLLFLFPAFFSSSLFVLSETTCSPSHTADGGGRDGSSLSQLHQFNLKIARLESILAESVQNLSEKIVRIEEREKRIDEMSQKIHHLQSVLSALKGDSIRADGRINALEEEVRILWEASRKLNFDLHVLESEAQDAEDRLKTVASQARKMTDIVTEQWIQIQRLEQALYITQARTMRLQRQVSSGRCTFLKFMNRLYDDHLPKMVGPNLRSYFSQAQHQLKRVFEAVKKSHHELQHFIKHKLEENEFTAALTHEELVFFMDTTWEQKLNALTHILINPTTAPSPHSQLFIATQIPCYLNWDYPPILCTKSAFPPIHLQFAISLFLKRVSRLGLPQTSWRSKCPYQLPPPLVLAKGVEEAQWGEEQRIERFRKRMRRKRLGSNVNPLLPILVPNMLLFFLLLWDPSIEN</sequence>
<evidence type="ECO:0000256" key="2">
    <source>
        <dbReference type="SAM" id="Phobius"/>
    </source>
</evidence>
<protein>
    <submittedName>
        <fullName evidence="3">Uncharacterized protein</fullName>
    </submittedName>
</protein>
<dbReference type="PANTHER" id="PTHR34360">
    <property type="entry name" value="OS08G0519400 PROTEIN"/>
    <property type="match status" value="1"/>
</dbReference>
<evidence type="ECO:0000313" key="4">
    <source>
        <dbReference type="Proteomes" id="UP000290289"/>
    </source>
</evidence>
<dbReference type="Gene3D" id="1.20.5.170">
    <property type="match status" value="1"/>
</dbReference>
<name>A0A498IVR6_MALDO</name>
<feature type="coiled-coil region" evidence="1">
    <location>
        <begin position="126"/>
        <end position="153"/>
    </location>
</feature>
<evidence type="ECO:0000256" key="1">
    <source>
        <dbReference type="SAM" id="Coils"/>
    </source>
</evidence>
<keyword evidence="2" id="KW-0812">Transmembrane</keyword>
<keyword evidence="2" id="KW-0472">Membrane</keyword>
<accession>A0A498IVR6</accession>
<reference evidence="3 4" key="1">
    <citation type="submission" date="2018-10" db="EMBL/GenBank/DDBJ databases">
        <title>A high-quality apple genome assembly.</title>
        <authorList>
            <person name="Hu J."/>
        </authorList>
    </citation>
    <scope>NUCLEOTIDE SEQUENCE [LARGE SCALE GENOMIC DNA]</scope>
    <source>
        <strain evidence="4">cv. HFTH1</strain>
        <tissue evidence="3">Young leaf</tissue>
    </source>
</reference>
<dbReference type="PANTHER" id="PTHR34360:SF2">
    <property type="entry name" value="MYOSIN HEAVY CHAIN-LIKE PROTEIN"/>
    <property type="match status" value="1"/>
</dbReference>
<keyword evidence="4" id="KW-1185">Reference proteome</keyword>
<feature type="transmembrane region" description="Helical" evidence="2">
    <location>
        <begin position="386"/>
        <end position="409"/>
    </location>
</feature>
<proteinExistence type="predicted"/>